<evidence type="ECO:0000313" key="10">
    <source>
        <dbReference type="EMBL" id="PZD95720.1"/>
    </source>
</evidence>
<keyword evidence="2" id="KW-0597">Phosphoprotein</keyword>
<keyword evidence="5 9" id="KW-0812">Transmembrane</keyword>
<dbReference type="OrthoDB" id="260854at2"/>
<evidence type="ECO:0000256" key="7">
    <source>
        <dbReference type="ARBA" id="ARBA00022989"/>
    </source>
</evidence>
<organism evidence="10 11">
    <name type="scientific">Paenibacillus sambharensis</name>
    <dbReference type="NCBI Taxonomy" id="1803190"/>
    <lineage>
        <taxon>Bacteria</taxon>
        <taxon>Bacillati</taxon>
        <taxon>Bacillota</taxon>
        <taxon>Bacilli</taxon>
        <taxon>Bacillales</taxon>
        <taxon>Paenibacillaceae</taxon>
        <taxon>Paenibacillus</taxon>
    </lineage>
</organism>
<keyword evidence="4" id="KW-0288">FMN</keyword>
<proteinExistence type="predicted"/>
<feature type="transmembrane region" description="Helical" evidence="9">
    <location>
        <begin position="235"/>
        <end position="253"/>
    </location>
</feature>
<sequence>MQLKRIDPRYYVLLFLTSFVAAGQLFLGFFQQWDSMFTAVTAAVAAELVLTRMLRGRWIVPLSALITGLGVSLLLSSHLLWPYALASVLSIGIKHTVRIGGKHLFNPNNVAMCFMLWFLPQYAVSTPKQWTNGYEIMAFILLLGAVAAYTAGRLDTVLAFISGFALFAAVRSFLFGDPLFFAFGPMLGASFQLFCFFMITDPQTTPPTRRARVLFALGIAAVDAALRVMEVTNSPFYSAFLIALFVGLPYRLYNRRQTSKLAME</sequence>
<evidence type="ECO:0000256" key="4">
    <source>
        <dbReference type="ARBA" id="ARBA00022643"/>
    </source>
</evidence>
<dbReference type="PANTHER" id="PTHR30578:SF0">
    <property type="entry name" value="ION-TRANSLOCATING OXIDOREDUCTASE COMPLEX SUBUNIT D"/>
    <property type="match status" value="1"/>
</dbReference>
<evidence type="ECO:0000256" key="1">
    <source>
        <dbReference type="ARBA" id="ARBA00022448"/>
    </source>
</evidence>
<dbReference type="GO" id="GO:0005886">
    <property type="term" value="C:plasma membrane"/>
    <property type="evidence" value="ECO:0007669"/>
    <property type="project" value="TreeGrafter"/>
</dbReference>
<evidence type="ECO:0000256" key="8">
    <source>
        <dbReference type="ARBA" id="ARBA00023136"/>
    </source>
</evidence>
<evidence type="ECO:0000256" key="3">
    <source>
        <dbReference type="ARBA" id="ARBA00022630"/>
    </source>
</evidence>
<keyword evidence="11" id="KW-1185">Reference proteome</keyword>
<dbReference type="PANTHER" id="PTHR30578">
    <property type="entry name" value="ELECTRON TRANSPORT COMPLEX PROTEIN RNFD"/>
    <property type="match status" value="1"/>
</dbReference>
<keyword evidence="3" id="KW-0285">Flavoprotein</keyword>
<feature type="transmembrane region" description="Helical" evidence="9">
    <location>
        <begin position="58"/>
        <end position="75"/>
    </location>
</feature>
<evidence type="ECO:0000256" key="5">
    <source>
        <dbReference type="ARBA" id="ARBA00022692"/>
    </source>
</evidence>
<comment type="caution">
    <text evidence="10">The sequence shown here is derived from an EMBL/GenBank/DDBJ whole genome shotgun (WGS) entry which is preliminary data.</text>
</comment>
<keyword evidence="8 9" id="KW-0472">Membrane</keyword>
<feature type="transmembrane region" description="Helical" evidence="9">
    <location>
        <begin position="130"/>
        <end position="149"/>
    </location>
</feature>
<feature type="transmembrane region" description="Helical" evidence="9">
    <location>
        <begin position="156"/>
        <end position="174"/>
    </location>
</feature>
<evidence type="ECO:0008006" key="12">
    <source>
        <dbReference type="Google" id="ProtNLM"/>
    </source>
</evidence>
<evidence type="ECO:0000256" key="6">
    <source>
        <dbReference type="ARBA" id="ARBA00022967"/>
    </source>
</evidence>
<feature type="transmembrane region" description="Helical" evidence="9">
    <location>
        <begin position="180"/>
        <end position="199"/>
    </location>
</feature>
<gene>
    <name evidence="10" type="ORF">DNH61_12295</name>
</gene>
<feature type="transmembrane region" description="Helical" evidence="9">
    <location>
        <begin position="12"/>
        <end position="30"/>
    </location>
</feature>
<dbReference type="EMBL" id="QKRB01000044">
    <property type="protein sequence ID" value="PZD95720.1"/>
    <property type="molecule type" value="Genomic_DNA"/>
</dbReference>
<feature type="transmembrane region" description="Helical" evidence="9">
    <location>
        <begin position="211"/>
        <end position="229"/>
    </location>
</feature>
<evidence type="ECO:0000256" key="9">
    <source>
        <dbReference type="SAM" id="Phobius"/>
    </source>
</evidence>
<evidence type="ECO:0000256" key="2">
    <source>
        <dbReference type="ARBA" id="ARBA00022553"/>
    </source>
</evidence>
<dbReference type="GO" id="GO:0055085">
    <property type="term" value="P:transmembrane transport"/>
    <property type="evidence" value="ECO:0007669"/>
    <property type="project" value="InterPro"/>
</dbReference>
<keyword evidence="1" id="KW-0813">Transport</keyword>
<dbReference type="Proteomes" id="UP000249522">
    <property type="component" value="Unassembled WGS sequence"/>
</dbReference>
<protein>
    <recommendedName>
        <fullName evidence="12">RnfABCDGE type electron transport complex subunit D</fullName>
    </recommendedName>
</protein>
<reference evidence="10 11" key="1">
    <citation type="submission" date="2018-06" db="EMBL/GenBank/DDBJ databases">
        <title>Paenibacillus imtechensis sp. nov.</title>
        <authorList>
            <person name="Pinnaka A.K."/>
            <person name="Singh H."/>
            <person name="Kaur M."/>
        </authorList>
    </citation>
    <scope>NUCLEOTIDE SEQUENCE [LARGE SCALE GENOMIC DNA]</scope>
    <source>
        <strain evidence="10 11">SMB1</strain>
    </source>
</reference>
<dbReference type="InterPro" id="IPR004338">
    <property type="entry name" value="NqrB/RnfD"/>
</dbReference>
<keyword evidence="7 9" id="KW-1133">Transmembrane helix</keyword>
<accession>A0A2W1LC89</accession>
<name>A0A2W1LC89_9BACL</name>
<keyword evidence="6" id="KW-1278">Translocase</keyword>
<evidence type="ECO:0000313" key="11">
    <source>
        <dbReference type="Proteomes" id="UP000249522"/>
    </source>
</evidence>
<dbReference type="AlphaFoldDB" id="A0A2W1LC89"/>